<dbReference type="Gene3D" id="3.40.50.720">
    <property type="entry name" value="NAD(P)-binding Rossmann-like Domain"/>
    <property type="match status" value="1"/>
</dbReference>
<evidence type="ECO:0000259" key="2">
    <source>
        <dbReference type="Pfam" id="PF22725"/>
    </source>
</evidence>
<gene>
    <name evidence="3" type="ORF">BKA15_006849</name>
</gene>
<evidence type="ECO:0000313" key="3">
    <source>
        <dbReference type="EMBL" id="NYE75520.1"/>
    </source>
</evidence>
<feature type="domain" description="GFO/IDH/MocA-like oxidoreductase" evidence="2">
    <location>
        <begin position="126"/>
        <end position="235"/>
    </location>
</feature>
<dbReference type="InterPro" id="IPR051450">
    <property type="entry name" value="Gfo/Idh/MocA_Oxidoreductases"/>
</dbReference>
<sequence length="314" mass="32439">MTAALRAAVIGYGSMGRNHARVLAGLSGVDLVAIVRPSGDPGSAPAPVVGTVSEALAYGIELAVVAAPTSTHLAIGRELADAGVPALIEKPLAGSAAEARELADTFESRGLLGCVGHIERYNPATRALRRRIADGELGDVYSVASRRIGPFPNRISDVGVVLDLATHDLHLTAWLTGQPFAELSARSARPGGREHEDLVTITGRLADGTVTSHLVSWLSPLKERCTVVTGTGGAYVANTLTGELTRHGDGGERTVLETDRQEPLAVELEAFRSAVAGEGSDVVTLAEGARVVAAAEAVLEAARTGRSVAVNDVP</sequence>
<dbReference type="PANTHER" id="PTHR43377">
    <property type="entry name" value="BILIVERDIN REDUCTASE A"/>
    <property type="match status" value="1"/>
</dbReference>
<dbReference type="PANTHER" id="PTHR43377:SF1">
    <property type="entry name" value="BILIVERDIN REDUCTASE A"/>
    <property type="match status" value="1"/>
</dbReference>
<dbReference type="Pfam" id="PF01408">
    <property type="entry name" value="GFO_IDH_MocA"/>
    <property type="match status" value="1"/>
</dbReference>
<accession>A0A7Y9IEY1</accession>
<dbReference type="SUPFAM" id="SSF55347">
    <property type="entry name" value="Glyceraldehyde-3-phosphate dehydrogenase-like, C-terminal domain"/>
    <property type="match status" value="1"/>
</dbReference>
<dbReference type="EMBL" id="JACCBU010000001">
    <property type="protein sequence ID" value="NYE75520.1"/>
    <property type="molecule type" value="Genomic_DNA"/>
</dbReference>
<organism evidence="3 4">
    <name type="scientific">Microlunatus parietis</name>
    <dbReference type="NCBI Taxonomy" id="682979"/>
    <lineage>
        <taxon>Bacteria</taxon>
        <taxon>Bacillati</taxon>
        <taxon>Actinomycetota</taxon>
        <taxon>Actinomycetes</taxon>
        <taxon>Propionibacteriales</taxon>
        <taxon>Propionibacteriaceae</taxon>
        <taxon>Microlunatus</taxon>
    </lineage>
</organism>
<proteinExistence type="predicted"/>
<dbReference type="SUPFAM" id="SSF51735">
    <property type="entry name" value="NAD(P)-binding Rossmann-fold domains"/>
    <property type="match status" value="1"/>
</dbReference>
<dbReference type="InterPro" id="IPR036291">
    <property type="entry name" value="NAD(P)-bd_dom_sf"/>
</dbReference>
<evidence type="ECO:0000259" key="1">
    <source>
        <dbReference type="Pfam" id="PF01408"/>
    </source>
</evidence>
<comment type="caution">
    <text evidence="3">The sequence shown here is derived from an EMBL/GenBank/DDBJ whole genome shotgun (WGS) entry which is preliminary data.</text>
</comment>
<dbReference type="InterPro" id="IPR055170">
    <property type="entry name" value="GFO_IDH_MocA-like_dom"/>
</dbReference>
<dbReference type="GO" id="GO:0000166">
    <property type="term" value="F:nucleotide binding"/>
    <property type="evidence" value="ECO:0007669"/>
    <property type="project" value="InterPro"/>
</dbReference>
<dbReference type="AlphaFoldDB" id="A0A7Y9IEY1"/>
<name>A0A7Y9IEY1_9ACTN</name>
<reference evidence="3 4" key="1">
    <citation type="submission" date="2020-07" db="EMBL/GenBank/DDBJ databases">
        <title>Sequencing the genomes of 1000 actinobacteria strains.</title>
        <authorList>
            <person name="Klenk H.-P."/>
        </authorList>
    </citation>
    <scope>NUCLEOTIDE SEQUENCE [LARGE SCALE GENOMIC DNA]</scope>
    <source>
        <strain evidence="3 4">DSM 22083</strain>
    </source>
</reference>
<evidence type="ECO:0000313" key="4">
    <source>
        <dbReference type="Proteomes" id="UP000569914"/>
    </source>
</evidence>
<dbReference type="InterPro" id="IPR000683">
    <property type="entry name" value="Gfo/Idh/MocA-like_OxRdtase_N"/>
</dbReference>
<keyword evidence="4" id="KW-1185">Reference proteome</keyword>
<dbReference type="Proteomes" id="UP000569914">
    <property type="component" value="Unassembled WGS sequence"/>
</dbReference>
<feature type="domain" description="Gfo/Idh/MocA-like oxidoreductase N-terminal" evidence="1">
    <location>
        <begin position="5"/>
        <end position="117"/>
    </location>
</feature>
<dbReference type="Pfam" id="PF22725">
    <property type="entry name" value="GFO_IDH_MocA_C3"/>
    <property type="match status" value="1"/>
</dbReference>
<dbReference type="Gene3D" id="3.30.360.10">
    <property type="entry name" value="Dihydrodipicolinate Reductase, domain 2"/>
    <property type="match status" value="1"/>
</dbReference>
<protein>
    <submittedName>
        <fullName evidence="3">Putative dehydrogenase</fullName>
    </submittedName>
</protein>
<dbReference type="RefSeq" id="WP_179758012.1">
    <property type="nucleotide sequence ID" value="NZ_JACCBU010000001.1"/>
</dbReference>